<keyword evidence="3" id="KW-0614">Plasmid</keyword>
<accession>A0A6M6E5F0</accession>
<feature type="domain" description="Flagellin N-terminal" evidence="2">
    <location>
        <begin position="5"/>
        <end position="134"/>
    </location>
</feature>
<dbReference type="EMBL" id="CP045273">
    <property type="protein sequence ID" value="QJX80754.1"/>
    <property type="molecule type" value="Genomic_DNA"/>
</dbReference>
<evidence type="ECO:0000259" key="2">
    <source>
        <dbReference type="Pfam" id="PF00669"/>
    </source>
</evidence>
<dbReference type="GO" id="GO:0005198">
    <property type="term" value="F:structural molecule activity"/>
    <property type="evidence" value="ECO:0007669"/>
    <property type="project" value="InterPro"/>
</dbReference>
<dbReference type="RefSeq" id="WP_171778751.1">
    <property type="nucleotide sequence ID" value="NZ_CP045273.1"/>
</dbReference>
<protein>
    <recommendedName>
        <fullName evidence="1">Flagellin</fullName>
    </recommendedName>
</protein>
<dbReference type="PRINTS" id="PR00207">
    <property type="entry name" value="FLAGELLIN"/>
</dbReference>
<evidence type="ECO:0000313" key="4">
    <source>
        <dbReference type="Proteomes" id="UP000501076"/>
    </source>
</evidence>
<organism evidence="3 4">
    <name type="scientific">Priestia megaterium</name>
    <name type="common">Bacillus megaterium</name>
    <dbReference type="NCBI Taxonomy" id="1404"/>
    <lineage>
        <taxon>Bacteria</taxon>
        <taxon>Bacillati</taxon>
        <taxon>Bacillota</taxon>
        <taxon>Bacilli</taxon>
        <taxon>Bacillales</taxon>
        <taxon>Bacillaceae</taxon>
        <taxon>Priestia</taxon>
    </lineage>
</organism>
<name>A0A6M6E5F0_PRIMG</name>
<dbReference type="InterPro" id="IPR001492">
    <property type="entry name" value="Flagellin"/>
</dbReference>
<dbReference type="PANTHER" id="PTHR42792">
    <property type="entry name" value="FLAGELLIN"/>
    <property type="match status" value="1"/>
</dbReference>
<dbReference type="GO" id="GO:0009288">
    <property type="term" value="C:bacterial-type flagellum"/>
    <property type="evidence" value="ECO:0007669"/>
    <property type="project" value="InterPro"/>
</dbReference>
<dbReference type="Gene3D" id="1.20.1330.10">
    <property type="entry name" value="f41 fragment of flagellin, N-terminal domain"/>
    <property type="match status" value="1"/>
</dbReference>
<evidence type="ECO:0000313" key="3">
    <source>
        <dbReference type="EMBL" id="QJX80754.1"/>
    </source>
</evidence>
<proteinExistence type="predicted"/>
<dbReference type="SUPFAM" id="SSF64518">
    <property type="entry name" value="Phase 1 flagellin"/>
    <property type="match status" value="1"/>
</dbReference>
<evidence type="ECO:0000256" key="1">
    <source>
        <dbReference type="ARBA" id="ARBA00020110"/>
    </source>
</evidence>
<reference evidence="3 4" key="1">
    <citation type="submission" date="2019-10" db="EMBL/GenBank/DDBJ databases">
        <title>Complete genome sequences for adaption low water activity.</title>
        <authorList>
            <person name="Zhao L."/>
            <person name="Zhong J."/>
        </authorList>
    </citation>
    <scope>NUCLEOTIDE SEQUENCE [LARGE SCALE GENOMIC DNA]</scope>
    <source>
        <strain evidence="3 4">FDU301</strain>
        <plasmid evidence="4">pfdu301a</plasmid>
    </source>
</reference>
<dbReference type="Gene3D" id="2.60.120.200">
    <property type="match status" value="1"/>
</dbReference>
<dbReference type="AlphaFoldDB" id="A0A6M6E5F0"/>
<gene>
    <name evidence="3" type="ORF">FDZ14_32200</name>
</gene>
<dbReference type="Pfam" id="PF00669">
    <property type="entry name" value="Flagellin_N"/>
    <property type="match status" value="1"/>
</dbReference>
<dbReference type="InterPro" id="IPR001029">
    <property type="entry name" value="Flagellin_N"/>
</dbReference>
<dbReference type="Proteomes" id="UP000501076">
    <property type="component" value="Plasmid pFDU301A"/>
</dbReference>
<dbReference type="PANTHER" id="PTHR42792:SF2">
    <property type="entry name" value="FLAGELLIN"/>
    <property type="match status" value="1"/>
</dbReference>
<sequence length="484" mass="53447">MTISNSAYIQLPKNNYKLTETIERLQKQISTGSRINSANDDAAGLSLSERLKSQVNSYTTGIQNLTDAKSATELVKTTYQETANTLRQMKDLVTKYQDLTTSIEEKNNIQQQLLLLQGDIQNQFKNLKYENKKITTDSVKGKLGLSEYEDAIRMADNSALKMSSSSITMEAKVNLTSYAPGTTLDDRSLVLGKYGNYYLTINSTGSVGIYKYGTSSSGYRESVGKVSLGQDTTISGVFDGNTAKIYINGNLDSTFTLPGSGYEDREADLTIGFENSPKFKRQFTGTIDDIRIYDKALSDTEVSNNYKGTVTRDHLQGEWLFNDGDLNSVVYDTSGNNSFGTFSGHAKVITDSDANMNFSTGEGNMKIGFSTLTLSKLGIADLSQIQSNTSDKLNRALDLISSEIAKTEAFTHSIDSRIESNQKLIEKYQTSVDDIRSANTQEVSSQLTKLQMQQDTVSDLLESIQKFNKNTISMLVSPLDISKY</sequence>
<dbReference type="Pfam" id="PF13385">
    <property type="entry name" value="Laminin_G_3"/>
    <property type="match status" value="1"/>
</dbReference>
<geneLocation type="plasmid" evidence="4">
    <name>pfdu301a</name>
</geneLocation>